<evidence type="ECO:0000313" key="2">
    <source>
        <dbReference type="EMBL" id="KAL3628706.1"/>
    </source>
</evidence>
<feature type="domain" description="F-box" evidence="1">
    <location>
        <begin position="17"/>
        <end position="62"/>
    </location>
</feature>
<dbReference type="Pfam" id="PF07734">
    <property type="entry name" value="FBA_1"/>
    <property type="match status" value="1"/>
</dbReference>
<dbReference type="InterPro" id="IPR001810">
    <property type="entry name" value="F-box_dom"/>
</dbReference>
<comment type="caution">
    <text evidence="2">The sequence shown here is derived from an EMBL/GenBank/DDBJ whole genome shotgun (WGS) entry which is preliminary data.</text>
</comment>
<protein>
    <recommendedName>
        <fullName evidence="1">F-box domain-containing protein</fullName>
    </recommendedName>
</protein>
<dbReference type="NCBIfam" id="TIGR01640">
    <property type="entry name" value="F_box_assoc_1"/>
    <property type="match status" value="1"/>
</dbReference>
<reference evidence="3" key="1">
    <citation type="journal article" date="2024" name="IScience">
        <title>Strigolactones Initiate the Formation of Haustorium-like Structures in Castilleja.</title>
        <authorList>
            <person name="Buerger M."/>
            <person name="Peterson D."/>
            <person name="Chory J."/>
        </authorList>
    </citation>
    <scope>NUCLEOTIDE SEQUENCE [LARGE SCALE GENOMIC DNA]</scope>
</reference>
<dbReference type="Proteomes" id="UP001632038">
    <property type="component" value="Unassembled WGS sequence"/>
</dbReference>
<dbReference type="Pfam" id="PF00646">
    <property type="entry name" value="F-box"/>
    <property type="match status" value="1"/>
</dbReference>
<evidence type="ECO:0000313" key="3">
    <source>
        <dbReference type="Proteomes" id="UP001632038"/>
    </source>
</evidence>
<dbReference type="PANTHER" id="PTHR31672">
    <property type="entry name" value="BNACNNG10540D PROTEIN"/>
    <property type="match status" value="1"/>
</dbReference>
<evidence type="ECO:0000259" key="1">
    <source>
        <dbReference type="PROSITE" id="PS50181"/>
    </source>
</evidence>
<dbReference type="CDD" id="cd22157">
    <property type="entry name" value="F-box_AtFBW1-like"/>
    <property type="match status" value="1"/>
</dbReference>
<dbReference type="InterPro" id="IPR036047">
    <property type="entry name" value="F-box-like_dom_sf"/>
</dbReference>
<sequence>MDPKQIRKNSESPTAGAMADCILPEDIMLCILSRLPVKSIHRFKSVCKPLRDVLSSPEFAKIHRAQFPQNPENQSVVIYGYKSNYSNYDYTVYLLKIKSDEEKKPTKHAMPSHQVSYHAEFIGCCNGLLCMAIPYSGELIDLWNPALNNMSIRLPLPNLKVTDDEMVSIGFGYNEEADDFKVIRIAELERNKKILIGVEVYSGNSGSWSIIDVGFHFTSIGNRSEAIVNGNPYWSAMVDEKRVLVGFDVRKMVFKIVPFPDRIYENDDDLLFMDWKGDLGFLVCKKNDDRVLSLDVWVFDDVGNVGWTKNRSFGPIELEVYEFLECSKNGKILVGACLEDGKVFVFDTENGGVKEIVIVEARTGIFQICGYTESLAYINGMEPQYCIFDDSESVGVEAHDEDEDAHTVDFWVAFERRNKVEDERHAFVCDRVKAMESEIFRWRDELAGYRADAEAYHREVAGYRDDVDAYRREVAAGHERANDAYRRADEAYLKADENSASLHRTESMVRALFERSCAITPLFGPEHMDPPPSAL</sequence>
<dbReference type="PROSITE" id="PS50181">
    <property type="entry name" value="FBOX"/>
    <property type="match status" value="1"/>
</dbReference>
<gene>
    <name evidence="2" type="ORF">CASFOL_027752</name>
</gene>
<dbReference type="InterPro" id="IPR050796">
    <property type="entry name" value="SCF_F-box_component"/>
</dbReference>
<dbReference type="PANTHER" id="PTHR31672:SF13">
    <property type="entry name" value="F-BOX PROTEIN CPR30-LIKE"/>
    <property type="match status" value="1"/>
</dbReference>
<keyword evidence="3" id="KW-1185">Reference proteome</keyword>
<proteinExistence type="predicted"/>
<dbReference type="Gene3D" id="1.20.1280.50">
    <property type="match status" value="1"/>
</dbReference>
<name>A0ABD3CI97_9LAMI</name>
<dbReference type="SMART" id="SM00256">
    <property type="entry name" value="FBOX"/>
    <property type="match status" value="1"/>
</dbReference>
<dbReference type="SUPFAM" id="SSF81383">
    <property type="entry name" value="F-box domain"/>
    <property type="match status" value="1"/>
</dbReference>
<dbReference type="InterPro" id="IPR006527">
    <property type="entry name" value="F-box-assoc_dom_typ1"/>
</dbReference>
<organism evidence="2 3">
    <name type="scientific">Castilleja foliolosa</name>
    <dbReference type="NCBI Taxonomy" id="1961234"/>
    <lineage>
        <taxon>Eukaryota</taxon>
        <taxon>Viridiplantae</taxon>
        <taxon>Streptophyta</taxon>
        <taxon>Embryophyta</taxon>
        <taxon>Tracheophyta</taxon>
        <taxon>Spermatophyta</taxon>
        <taxon>Magnoliopsida</taxon>
        <taxon>eudicotyledons</taxon>
        <taxon>Gunneridae</taxon>
        <taxon>Pentapetalae</taxon>
        <taxon>asterids</taxon>
        <taxon>lamiids</taxon>
        <taxon>Lamiales</taxon>
        <taxon>Orobanchaceae</taxon>
        <taxon>Pedicularideae</taxon>
        <taxon>Castillejinae</taxon>
        <taxon>Castilleja</taxon>
    </lineage>
</organism>
<dbReference type="EMBL" id="JAVIJP010000036">
    <property type="protein sequence ID" value="KAL3628706.1"/>
    <property type="molecule type" value="Genomic_DNA"/>
</dbReference>
<dbReference type="AlphaFoldDB" id="A0ABD3CI97"/>
<dbReference type="InterPro" id="IPR017451">
    <property type="entry name" value="F-box-assoc_interact_dom"/>
</dbReference>
<accession>A0ABD3CI97</accession>